<keyword evidence="2" id="KW-1185">Reference proteome</keyword>
<name>A0A2T0GX99_ACTMO</name>
<protein>
    <submittedName>
        <fullName evidence="1">Uncharacterized protein</fullName>
    </submittedName>
</protein>
<dbReference type="AlphaFoldDB" id="A0A2T0GX99"/>
<evidence type="ECO:0000313" key="2">
    <source>
        <dbReference type="Proteomes" id="UP000239352"/>
    </source>
</evidence>
<proteinExistence type="predicted"/>
<dbReference type="STRING" id="1050202.GCA_000384035_01863"/>
<dbReference type="EMBL" id="PVSR01000010">
    <property type="protein sequence ID" value="PRW63745.1"/>
    <property type="molecule type" value="Genomic_DNA"/>
</dbReference>
<accession>A0A2T0GX99</accession>
<evidence type="ECO:0000313" key="1">
    <source>
        <dbReference type="EMBL" id="PRW63745.1"/>
    </source>
</evidence>
<gene>
    <name evidence="1" type="ORF">CEP50_09050</name>
</gene>
<organism evidence="1 2">
    <name type="scientific">Actinopolyspora mortivallis</name>
    <dbReference type="NCBI Taxonomy" id="33906"/>
    <lineage>
        <taxon>Bacteria</taxon>
        <taxon>Bacillati</taxon>
        <taxon>Actinomycetota</taxon>
        <taxon>Actinomycetes</taxon>
        <taxon>Actinopolysporales</taxon>
        <taxon>Actinopolysporaceae</taxon>
        <taxon>Actinopolyspora</taxon>
    </lineage>
</organism>
<dbReference type="InParanoid" id="A0A2T0GX99"/>
<comment type="caution">
    <text evidence="1">The sequence shown here is derived from an EMBL/GenBank/DDBJ whole genome shotgun (WGS) entry which is preliminary data.</text>
</comment>
<dbReference type="Proteomes" id="UP000239352">
    <property type="component" value="Unassembled WGS sequence"/>
</dbReference>
<sequence length="265" mass="28014">MPCPSATMVVWTSAWLHGAAASDDVIDAVRTWSEVNQIHAADEETALRRELPGPRDSGAGLALLLASIRRADGDAGELVLPVAGDARGLDGSTEFSKNAMRRGEAAVFPTAGLAVVPERVAEGILRWTVHEVSESPAREHTPVGEAEHGMSSAMREAASTLTELDVSHSRPGVRTEIAANVASRPQPSWPEGVPQRCLRVLQRATEVEAILRVATEDAPGGAVSASADRARGQALRPLFAAVRTARRAAVGEMVRTLAHSADKPH</sequence>
<reference evidence="1 2" key="1">
    <citation type="submission" date="2018-03" db="EMBL/GenBank/DDBJ databases">
        <title>Actinopolyspora mortivallis from Sahara, screening for active biomolecules.</title>
        <authorList>
            <person name="Selama O."/>
            <person name="Wellington E.M.H."/>
            <person name="Hacene H."/>
        </authorList>
    </citation>
    <scope>NUCLEOTIDE SEQUENCE [LARGE SCALE GENOMIC DNA]</scope>
    <source>
        <strain evidence="1 2">M5A</strain>
    </source>
</reference>